<dbReference type="RefSeq" id="WP_003334371.1">
    <property type="nucleotide sequence ID" value="NZ_CP007806.1"/>
</dbReference>
<dbReference type="InterPro" id="IPR005337">
    <property type="entry name" value="RapZ-like"/>
</dbReference>
<gene>
    <name evidence="7" type="ORF">BRLA_c043170</name>
</gene>
<dbReference type="SUPFAM" id="SSF52540">
    <property type="entry name" value="P-loop containing nucleoside triphosphate hydrolases"/>
    <property type="match status" value="1"/>
</dbReference>
<dbReference type="KEGG" id="blr:BRLA_c043170"/>
<dbReference type="AlphaFoldDB" id="A0A075RB11"/>
<dbReference type="PANTHER" id="PTHR30448">
    <property type="entry name" value="RNASE ADAPTER PROTEIN RAPZ"/>
    <property type="match status" value="1"/>
</dbReference>
<feature type="domain" description="RapZ-like N-terminal" evidence="5">
    <location>
        <begin position="22"/>
        <end position="176"/>
    </location>
</feature>
<dbReference type="Pfam" id="PF22740">
    <property type="entry name" value="PapZ_C"/>
    <property type="match status" value="1"/>
</dbReference>
<evidence type="ECO:0000256" key="3">
    <source>
        <dbReference type="ARBA" id="ARBA00023134"/>
    </source>
</evidence>
<dbReference type="InterPro" id="IPR053930">
    <property type="entry name" value="RapZ-like_N"/>
</dbReference>
<dbReference type="Pfam" id="PF03668">
    <property type="entry name" value="RapZ-like_N"/>
    <property type="match status" value="1"/>
</dbReference>
<reference evidence="7 8" key="1">
    <citation type="journal article" date="2011" name="J. Bacteriol.">
        <title>Genome sequence of Brevibacillus laterosporus LMG 15441, a pathogen of invertebrates.</title>
        <authorList>
            <person name="Djukic M."/>
            <person name="Poehlein A."/>
            <person name="Thurmer A."/>
            <person name="Daniel R."/>
        </authorList>
    </citation>
    <scope>NUCLEOTIDE SEQUENCE [LARGE SCALE GENOMIC DNA]</scope>
    <source>
        <strain evidence="7 8">LMG 15441</strain>
    </source>
</reference>
<dbReference type="HAMAP" id="MF_00636">
    <property type="entry name" value="RapZ_like"/>
    <property type="match status" value="1"/>
</dbReference>
<dbReference type="Gene3D" id="3.40.50.300">
    <property type="entry name" value="P-loop containing nucleotide triphosphate hydrolases"/>
    <property type="match status" value="1"/>
</dbReference>
<dbReference type="eggNOG" id="COG1660">
    <property type="taxonomic scope" value="Bacteria"/>
</dbReference>
<evidence type="ECO:0000256" key="1">
    <source>
        <dbReference type="ARBA" id="ARBA00022741"/>
    </source>
</evidence>
<sequence length="304" mass="34604">MVSLEEDGGEKMGEDSKQKAVNLLIITGMSGAGKTTAVQSLEDLGFFCVDNLPPILIPKFAELIIQSGRGIERVALVIDLRGREFFDSLFDAIDGLSEREGIHFQILFLDANDQNLVRRYKETRRRHPLSPTGTPLEGIMAERRLLQDLKGRANQIIDTSQMKPMQLRDKIINQYSQQSSEWTLNVQSFGFKYGIPIDADLVFDVRFLPNPHYVDDLRPKTGCDSEVANYVMKWTDTQEFLTRLIDFLNFTIPHYQREGKSQLVVGIGCTGGKHRSVAIAEHIGETFRKDYQVRVTHRDIEKNK</sequence>
<dbReference type="GO" id="GO:0005525">
    <property type="term" value="F:GTP binding"/>
    <property type="evidence" value="ECO:0007669"/>
    <property type="project" value="UniProtKB-UniRule"/>
</dbReference>
<evidence type="ECO:0000313" key="8">
    <source>
        <dbReference type="Proteomes" id="UP000005850"/>
    </source>
</evidence>
<feature type="domain" description="RapZ C-terminal" evidence="6">
    <location>
        <begin position="183"/>
        <end position="301"/>
    </location>
</feature>
<dbReference type="InterPro" id="IPR053931">
    <property type="entry name" value="RapZ_C"/>
</dbReference>
<dbReference type="EMBL" id="CP007806">
    <property type="protein sequence ID" value="AIG28591.1"/>
    <property type="molecule type" value="Genomic_DNA"/>
</dbReference>
<dbReference type="PIRSF" id="PIRSF005052">
    <property type="entry name" value="P-loopkin"/>
    <property type="match status" value="1"/>
</dbReference>
<dbReference type="STRING" id="1042163.BRLA_c043170"/>
<evidence type="ECO:0000313" key="7">
    <source>
        <dbReference type="EMBL" id="AIG28591.1"/>
    </source>
</evidence>
<dbReference type="HOGENOM" id="CLU_059558_0_0_9"/>
<dbReference type="NCBIfam" id="NF003828">
    <property type="entry name" value="PRK05416.1"/>
    <property type="match status" value="1"/>
</dbReference>
<evidence type="ECO:0000259" key="6">
    <source>
        <dbReference type="Pfam" id="PF22740"/>
    </source>
</evidence>
<dbReference type="Proteomes" id="UP000005850">
    <property type="component" value="Chromosome"/>
</dbReference>
<feature type="binding site" evidence="4">
    <location>
        <begin position="28"/>
        <end position="35"/>
    </location>
    <ligand>
        <name>ATP</name>
        <dbReference type="ChEBI" id="CHEBI:30616"/>
    </ligand>
</feature>
<evidence type="ECO:0000256" key="4">
    <source>
        <dbReference type="HAMAP-Rule" id="MF_00636"/>
    </source>
</evidence>
<keyword evidence="3 4" id="KW-0342">GTP-binding</keyword>
<dbReference type="PANTHER" id="PTHR30448:SF0">
    <property type="entry name" value="RNASE ADAPTER PROTEIN RAPZ"/>
    <property type="match status" value="1"/>
</dbReference>
<name>A0A075RB11_BRELA</name>
<organism evidence="7 8">
    <name type="scientific">Brevibacillus laterosporus LMG 15441</name>
    <dbReference type="NCBI Taxonomy" id="1042163"/>
    <lineage>
        <taxon>Bacteria</taxon>
        <taxon>Bacillati</taxon>
        <taxon>Bacillota</taxon>
        <taxon>Bacilli</taxon>
        <taxon>Bacillales</taxon>
        <taxon>Paenibacillaceae</taxon>
        <taxon>Brevibacillus</taxon>
    </lineage>
</organism>
<dbReference type="GO" id="GO:0005524">
    <property type="term" value="F:ATP binding"/>
    <property type="evidence" value="ECO:0007669"/>
    <property type="project" value="UniProtKB-UniRule"/>
</dbReference>
<keyword evidence="1 4" id="KW-0547">Nucleotide-binding</keyword>
<keyword evidence="2 4" id="KW-0067">ATP-binding</keyword>
<evidence type="ECO:0000259" key="5">
    <source>
        <dbReference type="Pfam" id="PF03668"/>
    </source>
</evidence>
<feature type="binding site" evidence="4">
    <location>
        <begin position="79"/>
        <end position="82"/>
    </location>
    <ligand>
        <name>GTP</name>
        <dbReference type="ChEBI" id="CHEBI:37565"/>
    </ligand>
</feature>
<keyword evidence="8" id="KW-1185">Reference proteome</keyword>
<proteinExistence type="inferred from homology"/>
<dbReference type="InterPro" id="IPR027417">
    <property type="entry name" value="P-loop_NTPase"/>
</dbReference>
<evidence type="ECO:0000256" key="2">
    <source>
        <dbReference type="ARBA" id="ARBA00022840"/>
    </source>
</evidence>
<accession>A0A075RB11</accession>
<protein>
    <submittedName>
        <fullName evidence="7">GlmZ(SRNA)-inactivating NTPase</fullName>
    </submittedName>
</protein>